<keyword evidence="3" id="KW-0378">Hydrolase</keyword>
<protein>
    <recommendedName>
        <fullName evidence="3">mRNA interferase</fullName>
        <ecNumber evidence="3">3.1.-.-</ecNumber>
    </recommendedName>
</protein>
<dbReference type="PANTHER" id="PTHR33988">
    <property type="entry name" value="ENDORIBONUCLEASE MAZF-RELATED"/>
    <property type="match status" value="1"/>
</dbReference>
<dbReference type="OrthoDB" id="9808744at2"/>
<evidence type="ECO:0000313" key="4">
    <source>
        <dbReference type="EMBL" id="RLV55770.1"/>
    </source>
</evidence>
<dbReference type="EC" id="3.1.-.-" evidence="3"/>
<dbReference type="GO" id="GO:0003677">
    <property type="term" value="F:DNA binding"/>
    <property type="evidence" value="ECO:0007669"/>
    <property type="project" value="InterPro"/>
</dbReference>
<dbReference type="RefSeq" id="WP_121794407.1">
    <property type="nucleotide sequence ID" value="NZ_RDBF01000006.1"/>
</dbReference>
<keyword evidence="2" id="KW-1277">Toxin-antitoxin system</keyword>
<name>A0A3L8PKK2_9ACTN</name>
<evidence type="ECO:0000313" key="5">
    <source>
        <dbReference type="Proteomes" id="UP000282515"/>
    </source>
</evidence>
<dbReference type="GO" id="GO:0004521">
    <property type="term" value="F:RNA endonuclease activity"/>
    <property type="evidence" value="ECO:0007669"/>
    <property type="project" value="TreeGrafter"/>
</dbReference>
<dbReference type="EMBL" id="RDBF01000006">
    <property type="protein sequence ID" value="RLV55770.1"/>
    <property type="molecule type" value="Genomic_DNA"/>
</dbReference>
<comment type="caution">
    <text evidence="4">The sequence shown here is derived from an EMBL/GenBank/DDBJ whole genome shotgun (WGS) entry which is preliminary data.</text>
</comment>
<dbReference type="Pfam" id="PF02452">
    <property type="entry name" value="PemK_toxin"/>
    <property type="match status" value="1"/>
</dbReference>
<evidence type="ECO:0000256" key="1">
    <source>
        <dbReference type="ARBA" id="ARBA00007521"/>
    </source>
</evidence>
<dbReference type="PANTHER" id="PTHR33988:SF1">
    <property type="entry name" value="ENDORIBONUCLEASE MAZF7-RELATED"/>
    <property type="match status" value="1"/>
</dbReference>
<proteinExistence type="inferred from homology"/>
<sequence>MADGVSEIRRGSVLWAELDPVRGREQAGRRPVLVIASDLYLEQADTLAIILPATTHDRGWPNHVRLRGPALGLTEATFAMTEQPRTVTRDRFVADAGVVDTATMNDVDRWLRDFLALP</sequence>
<keyword evidence="3" id="KW-0255">Endonuclease</keyword>
<accession>A0A3L8PKK2</accession>
<keyword evidence="5" id="KW-1185">Reference proteome</keyword>
<dbReference type="GO" id="GO:0016787">
    <property type="term" value="F:hydrolase activity"/>
    <property type="evidence" value="ECO:0007669"/>
    <property type="project" value="UniProtKB-KW"/>
</dbReference>
<comment type="function">
    <text evidence="3">Toxic component of a type II toxin-antitoxin (TA) system.</text>
</comment>
<dbReference type="InterPro" id="IPR011067">
    <property type="entry name" value="Plasmid_toxin/cell-grow_inhib"/>
</dbReference>
<evidence type="ECO:0000256" key="3">
    <source>
        <dbReference type="PIRNR" id="PIRNR033490"/>
    </source>
</evidence>
<dbReference type="GO" id="GO:0016075">
    <property type="term" value="P:rRNA catabolic process"/>
    <property type="evidence" value="ECO:0007669"/>
    <property type="project" value="TreeGrafter"/>
</dbReference>
<evidence type="ECO:0000256" key="2">
    <source>
        <dbReference type="ARBA" id="ARBA00022649"/>
    </source>
</evidence>
<reference evidence="4 5" key="1">
    <citation type="submission" date="2018-10" db="EMBL/GenBank/DDBJ databases">
        <title>Aeromicrobium sp. 9W16Y-2 whole genome shotgun sequence.</title>
        <authorList>
            <person name="Li F."/>
        </authorList>
    </citation>
    <scope>NUCLEOTIDE SEQUENCE [LARGE SCALE GENOMIC DNA]</scope>
    <source>
        <strain evidence="4 5">9W16Y-2</strain>
    </source>
</reference>
<keyword evidence="3" id="KW-0540">Nuclease</keyword>
<dbReference type="SUPFAM" id="SSF50118">
    <property type="entry name" value="Cell growth inhibitor/plasmid maintenance toxic component"/>
    <property type="match status" value="1"/>
</dbReference>
<organism evidence="4 5">
    <name type="scientific">Aeromicrobium phragmitis</name>
    <dbReference type="NCBI Taxonomy" id="2478914"/>
    <lineage>
        <taxon>Bacteria</taxon>
        <taxon>Bacillati</taxon>
        <taxon>Actinomycetota</taxon>
        <taxon>Actinomycetes</taxon>
        <taxon>Propionibacteriales</taxon>
        <taxon>Nocardioidaceae</taxon>
        <taxon>Aeromicrobium</taxon>
    </lineage>
</organism>
<dbReference type="Proteomes" id="UP000282515">
    <property type="component" value="Unassembled WGS sequence"/>
</dbReference>
<comment type="similarity">
    <text evidence="1 3">Belongs to the PemK/MazF family.</text>
</comment>
<dbReference type="InterPro" id="IPR003477">
    <property type="entry name" value="PemK-like"/>
</dbReference>
<gene>
    <name evidence="4" type="ORF">D9V41_09935</name>
</gene>
<dbReference type="AlphaFoldDB" id="A0A3L8PKK2"/>
<dbReference type="PIRSF" id="PIRSF033490">
    <property type="entry name" value="MazF"/>
    <property type="match status" value="1"/>
</dbReference>
<dbReference type="Gene3D" id="2.30.30.110">
    <property type="match status" value="1"/>
</dbReference>
<dbReference type="GO" id="GO:0006402">
    <property type="term" value="P:mRNA catabolic process"/>
    <property type="evidence" value="ECO:0007669"/>
    <property type="project" value="TreeGrafter"/>
</dbReference>